<comment type="catalytic activity">
    <reaction evidence="1">
        <text>L-aspartyl-tRNA(Asn) + L-glutamine + ATP + H2O = L-asparaginyl-tRNA(Asn) + L-glutamate + ADP + phosphate + 2 H(+)</text>
        <dbReference type="Rhea" id="RHEA:14513"/>
        <dbReference type="Rhea" id="RHEA-COMP:9674"/>
        <dbReference type="Rhea" id="RHEA-COMP:9677"/>
        <dbReference type="ChEBI" id="CHEBI:15377"/>
        <dbReference type="ChEBI" id="CHEBI:15378"/>
        <dbReference type="ChEBI" id="CHEBI:29985"/>
        <dbReference type="ChEBI" id="CHEBI:30616"/>
        <dbReference type="ChEBI" id="CHEBI:43474"/>
        <dbReference type="ChEBI" id="CHEBI:58359"/>
        <dbReference type="ChEBI" id="CHEBI:78515"/>
        <dbReference type="ChEBI" id="CHEBI:78516"/>
        <dbReference type="ChEBI" id="CHEBI:456216"/>
    </reaction>
</comment>
<dbReference type="STRING" id="1161099.SAMN05444817_10256"/>
<dbReference type="Proteomes" id="UP000186292">
    <property type="component" value="Unassembled WGS sequence"/>
</dbReference>
<name>A0A1N7ITY1_9CORY</name>
<dbReference type="PANTHER" id="PTHR15004:SF0">
    <property type="entry name" value="GLUTAMYL-TRNA(GLN) AMIDOTRANSFERASE SUBUNIT C, MITOCHONDRIAL"/>
    <property type="match status" value="1"/>
</dbReference>
<dbReference type="Pfam" id="PF02686">
    <property type="entry name" value="GatC"/>
    <property type="match status" value="1"/>
</dbReference>
<gene>
    <name evidence="1" type="primary">gatC</name>
    <name evidence="2" type="ORF">SAMN05444817_10256</name>
</gene>
<dbReference type="GO" id="GO:0006450">
    <property type="term" value="P:regulation of translational fidelity"/>
    <property type="evidence" value="ECO:0007669"/>
    <property type="project" value="InterPro"/>
</dbReference>
<dbReference type="OrthoDB" id="5295223at2"/>
<dbReference type="SUPFAM" id="SSF141000">
    <property type="entry name" value="Glu-tRNAGln amidotransferase C subunit"/>
    <property type="match status" value="1"/>
</dbReference>
<comment type="similarity">
    <text evidence="1">Belongs to the GatC family.</text>
</comment>
<keyword evidence="1" id="KW-0648">Protein biosynthesis</keyword>
<protein>
    <recommendedName>
        <fullName evidence="1">Aspartyl/glutamyl-tRNA(Asn/Gln) amidotransferase subunit C</fullName>
        <shortName evidence="1">Asp/Glu-ADT subunit C</shortName>
        <ecNumber evidence="1">6.3.5.-</ecNumber>
    </recommendedName>
</protein>
<dbReference type="GO" id="GO:0005524">
    <property type="term" value="F:ATP binding"/>
    <property type="evidence" value="ECO:0007669"/>
    <property type="project" value="UniProtKB-KW"/>
</dbReference>
<keyword evidence="3" id="KW-1185">Reference proteome</keyword>
<keyword evidence="1" id="KW-0436">Ligase</keyword>
<dbReference type="InterPro" id="IPR003837">
    <property type="entry name" value="GatC"/>
</dbReference>
<reference evidence="3" key="1">
    <citation type="submission" date="2017-01" db="EMBL/GenBank/DDBJ databases">
        <authorList>
            <person name="Varghese N."/>
            <person name="Submissions S."/>
        </authorList>
    </citation>
    <scope>NUCLEOTIDE SEQUENCE [LARGE SCALE GENOMIC DNA]</scope>
    <source>
        <strain evidence="3">DSM 44531</strain>
    </source>
</reference>
<dbReference type="GO" id="GO:0050567">
    <property type="term" value="F:glutaminyl-tRNA synthase (glutamine-hydrolyzing) activity"/>
    <property type="evidence" value="ECO:0007669"/>
    <property type="project" value="UniProtKB-UniRule"/>
</dbReference>
<dbReference type="GO" id="GO:0006412">
    <property type="term" value="P:translation"/>
    <property type="evidence" value="ECO:0007669"/>
    <property type="project" value="UniProtKB-UniRule"/>
</dbReference>
<dbReference type="GO" id="GO:0070681">
    <property type="term" value="P:glutaminyl-tRNAGln biosynthesis via transamidation"/>
    <property type="evidence" value="ECO:0007669"/>
    <property type="project" value="TreeGrafter"/>
</dbReference>
<dbReference type="PANTHER" id="PTHR15004">
    <property type="entry name" value="GLUTAMYL-TRNA(GLN) AMIDOTRANSFERASE SUBUNIT C, MITOCHONDRIAL"/>
    <property type="match status" value="1"/>
</dbReference>
<evidence type="ECO:0000313" key="3">
    <source>
        <dbReference type="Proteomes" id="UP000186292"/>
    </source>
</evidence>
<dbReference type="EC" id="6.3.5.-" evidence="1"/>
<dbReference type="GO" id="GO:0050566">
    <property type="term" value="F:asparaginyl-tRNA synthase (glutamine-hydrolyzing) activity"/>
    <property type="evidence" value="ECO:0007669"/>
    <property type="project" value="RHEA"/>
</dbReference>
<dbReference type="InterPro" id="IPR036113">
    <property type="entry name" value="Asp/Glu-ADT_sf_sub_c"/>
</dbReference>
<comment type="function">
    <text evidence="1">Allows the formation of correctly charged Asn-tRNA(Asn) or Gln-tRNA(Gln) through the transamidation of misacylated Asp-tRNA(Asn) or Glu-tRNA(Gln) in organisms which lack either or both of asparaginyl-tRNA or glutaminyl-tRNA synthetases. The reaction takes place in the presence of glutamine and ATP through an activated phospho-Asp-tRNA(Asn) or phospho-Glu-tRNA(Gln).</text>
</comment>
<comment type="catalytic activity">
    <reaction evidence="1">
        <text>L-glutamyl-tRNA(Gln) + L-glutamine + ATP + H2O = L-glutaminyl-tRNA(Gln) + L-glutamate + ADP + phosphate + H(+)</text>
        <dbReference type="Rhea" id="RHEA:17521"/>
        <dbReference type="Rhea" id="RHEA-COMP:9681"/>
        <dbReference type="Rhea" id="RHEA-COMP:9684"/>
        <dbReference type="ChEBI" id="CHEBI:15377"/>
        <dbReference type="ChEBI" id="CHEBI:15378"/>
        <dbReference type="ChEBI" id="CHEBI:29985"/>
        <dbReference type="ChEBI" id="CHEBI:30616"/>
        <dbReference type="ChEBI" id="CHEBI:43474"/>
        <dbReference type="ChEBI" id="CHEBI:58359"/>
        <dbReference type="ChEBI" id="CHEBI:78520"/>
        <dbReference type="ChEBI" id="CHEBI:78521"/>
        <dbReference type="ChEBI" id="CHEBI:456216"/>
    </reaction>
</comment>
<dbReference type="GO" id="GO:0016740">
    <property type="term" value="F:transferase activity"/>
    <property type="evidence" value="ECO:0007669"/>
    <property type="project" value="UniProtKB-KW"/>
</dbReference>
<comment type="subunit">
    <text evidence="1">Heterotrimer of A, B and C subunits.</text>
</comment>
<evidence type="ECO:0000313" key="2">
    <source>
        <dbReference type="EMBL" id="SIS40534.1"/>
    </source>
</evidence>
<dbReference type="Gene3D" id="1.10.20.60">
    <property type="entry name" value="Glu-tRNAGln amidotransferase C subunit, N-terminal domain"/>
    <property type="match status" value="1"/>
</dbReference>
<dbReference type="HAMAP" id="MF_00122">
    <property type="entry name" value="GatC"/>
    <property type="match status" value="1"/>
</dbReference>
<dbReference type="EMBL" id="FTOF01000002">
    <property type="protein sequence ID" value="SIS40534.1"/>
    <property type="molecule type" value="Genomic_DNA"/>
</dbReference>
<keyword evidence="1" id="KW-0547">Nucleotide-binding</keyword>
<sequence length="102" mass="10973">MAEASGISREEVAGIARLARIAVSDEELDQLAGQLDTIVEAVSAVQAVDTEGVEPMSHPHSVEAAMRDDVERTTLTQAQALDQAPEVEDDRFMVPQILGEED</sequence>
<keyword evidence="1" id="KW-0067">ATP-binding</keyword>
<proteinExistence type="inferred from homology"/>
<evidence type="ECO:0000256" key="1">
    <source>
        <dbReference type="HAMAP-Rule" id="MF_00122"/>
    </source>
</evidence>
<keyword evidence="2" id="KW-0808">Transferase</keyword>
<dbReference type="AlphaFoldDB" id="A0A1N7ITY1"/>
<dbReference type="RefSeq" id="WP_076598409.1">
    <property type="nucleotide sequence ID" value="NZ_CP046976.1"/>
</dbReference>
<organism evidence="2 3">
    <name type="scientific">Corynebacterium appendicis CIP 107643</name>
    <dbReference type="NCBI Taxonomy" id="1161099"/>
    <lineage>
        <taxon>Bacteria</taxon>
        <taxon>Bacillati</taxon>
        <taxon>Actinomycetota</taxon>
        <taxon>Actinomycetes</taxon>
        <taxon>Mycobacteriales</taxon>
        <taxon>Corynebacteriaceae</taxon>
        <taxon>Corynebacterium</taxon>
    </lineage>
</organism>
<accession>A0A1N7ITY1</accession>
<dbReference type="NCBIfam" id="TIGR00135">
    <property type="entry name" value="gatC"/>
    <property type="match status" value="1"/>
</dbReference>